<evidence type="ECO:0000313" key="11">
    <source>
        <dbReference type="EMBL" id="AFA41307.1"/>
    </source>
</evidence>
<keyword evidence="5 9" id="KW-0064">Aspartyl protease</keyword>
<keyword evidence="12" id="KW-1185">Reference proteome</keyword>
<evidence type="ECO:0000256" key="7">
    <source>
        <dbReference type="ARBA" id="ARBA00022989"/>
    </source>
</evidence>
<dbReference type="KEGG" id="wgl:WIGMOR_0484"/>
<evidence type="ECO:0000256" key="1">
    <source>
        <dbReference type="ARBA" id="ARBA00006139"/>
    </source>
</evidence>
<dbReference type="HAMAP" id="MF_00161">
    <property type="entry name" value="LspA"/>
    <property type="match status" value="1"/>
</dbReference>
<evidence type="ECO:0000256" key="9">
    <source>
        <dbReference type="HAMAP-Rule" id="MF_00161"/>
    </source>
</evidence>
<comment type="caution">
    <text evidence="9">Lacks conserved residue(s) required for the propagation of feature annotation.</text>
</comment>
<evidence type="ECO:0000256" key="5">
    <source>
        <dbReference type="ARBA" id="ARBA00022750"/>
    </source>
</evidence>
<dbReference type="OrthoDB" id="9810259at2"/>
<keyword evidence="8 9" id="KW-0472">Membrane</keyword>
<keyword evidence="6 9" id="KW-0378">Hydrolase</keyword>
<dbReference type="Proteomes" id="UP000009061">
    <property type="component" value="Chromosome"/>
</dbReference>
<dbReference type="UniPathway" id="UPA00665"/>
<dbReference type="STRING" id="1142511.WIGMOR_0484"/>
<evidence type="ECO:0000256" key="8">
    <source>
        <dbReference type="ARBA" id="ARBA00023136"/>
    </source>
</evidence>
<dbReference type="GO" id="GO:0005886">
    <property type="term" value="C:plasma membrane"/>
    <property type="evidence" value="ECO:0007669"/>
    <property type="project" value="UniProtKB-SubCell"/>
</dbReference>
<keyword evidence="7 9" id="KW-1133">Transmembrane helix</keyword>
<dbReference type="PRINTS" id="PR00781">
    <property type="entry name" value="LIPOSIGPTASE"/>
</dbReference>
<dbReference type="GO" id="GO:0006508">
    <property type="term" value="P:proteolysis"/>
    <property type="evidence" value="ECO:0007669"/>
    <property type="project" value="UniProtKB-KW"/>
</dbReference>
<reference evidence="11 12" key="1">
    <citation type="journal article" date="2012" name="MBio">
        <title>Insight into the transmission biology and species-specific functional capabilities of tsetse (Diptera: glossinidae) obligate symbiont wigglesworthia.</title>
        <authorList>
            <person name="Rio R.V."/>
            <person name="Symula R.E."/>
            <person name="Wang J."/>
            <person name="Lohs C."/>
            <person name="Wu Y.N."/>
            <person name="Snyder A.K."/>
            <person name="Bjornson R.D."/>
            <person name="Oshima K."/>
            <person name="Biehl B.S."/>
            <person name="Perna N.T."/>
            <person name="Hattori M."/>
            <person name="Aksoy S."/>
        </authorList>
    </citation>
    <scope>NUCLEOTIDE SEQUENCE [LARGE SCALE GENOMIC DNA]</scope>
    <source>
        <strain evidence="11">WGM</strain>
    </source>
</reference>
<protein>
    <recommendedName>
        <fullName evidence="9">Lipoprotein signal peptidase</fullName>
        <ecNumber evidence="9">3.4.23.36</ecNumber>
    </recommendedName>
    <alternativeName>
        <fullName evidence="9">Prolipoprotein signal peptidase</fullName>
    </alternativeName>
    <alternativeName>
        <fullName evidence="9">Signal peptidase II</fullName>
        <shortName evidence="9">SPase II</shortName>
    </alternativeName>
</protein>
<comment type="subcellular location">
    <subcellularLocation>
        <location evidence="9">Cell membrane</location>
        <topology evidence="9">Multi-pass membrane protein</topology>
    </subcellularLocation>
</comment>
<dbReference type="EMBL" id="CP003315">
    <property type="protein sequence ID" value="AFA41307.1"/>
    <property type="molecule type" value="Genomic_DNA"/>
</dbReference>
<evidence type="ECO:0000256" key="2">
    <source>
        <dbReference type="ARBA" id="ARBA00022475"/>
    </source>
</evidence>
<feature type="active site" evidence="9">
    <location>
        <position position="115"/>
    </location>
</feature>
<evidence type="ECO:0000256" key="6">
    <source>
        <dbReference type="ARBA" id="ARBA00022801"/>
    </source>
</evidence>
<dbReference type="InterPro" id="IPR001872">
    <property type="entry name" value="Peptidase_A8"/>
</dbReference>
<evidence type="ECO:0000313" key="12">
    <source>
        <dbReference type="Proteomes" id="UP000009061"/>
    </source>
</evidence>
<evidence type="ECO:0000256" key="3">
    <source>
        <dbReference type="ARBA" id="ARBA00022670"/>
    </source>
</evidence>
<evidence type="ECO:0000256" key="4">
    <source>
        <dbReference type="ARBA" id="ARBA00022692"/>
    </source>
</evidence>
<feature type="transmembrane region" description="Helical" evidence="9">
    <location>
        <begin position="91"/>
        <end position="111"/>
    </location>
</feature>
<comment type="function">
    <text evidence="9">This protein specifically catalyzes the removal of signal peptides from prolipoproteins.</text>
</comment>
<keyword evidence="2 9" id="KW-1003">Cell membrane</keyword>
<comment type="catalytic activity">
    <reaction evidence="9">
        <text>Release of signal peptides from bacterial membrane prolipoproteins. Hydrolyzes -Xaa-Yaa-Zaa-|-(S,diacylglyceryl)Cys-, in which Xaa is hydrophobic (preferably Leu), and Yaa (Ala or Ser) and Zaa (Gly or Ala) have small, neutral side chains.</text>
        <dbReference type="EC" id="3.4.23.36"/>
    </reaction>
</comment>
<dbReference type="AlphaFoldDB" id="H6Q524"/>
<keyword evidence="3 9" id="KW-0645">Protease</keyword>
<sequence length="156" mass="17986">MKKIKFIFIVLIIFSVDFFSKKWIIDNFLIEQNVNITSMIRLIHLRNSGIAFGLFQCETHWQSKVLLIISIFILFVLLKICITCKNKLDKISYSIILGGASGNIYDRILYGSVTDFIDLHLGIWHWPVFNIADISILVGAGMLLLKSNNKFILKFE</sequence>
<comment type="similarity">
    <text evidence="1 9 10">Belongs to the peptidase A8 family.</text>
</comment>
<accession>H6Q524</accession>
<proteinExistence type="inferred from homology"/>
<keyword evidence="4 9" id="KW-0812">Transmembrane</keyword>
<dbReference type="RefSeq" id="WP_014354246.1">
    <property type="nucleotide sequence ID" value="NC_016893.1"/>
</dbReference>
<feature type="active site" evidence="9">
    <location>
        <position position="133"/>
    </location>
</feature>
<comment type="pathway">
    <text evidence="9">Protein modification; lipoprotein biosynthesis (signal peptide cleavage).</text>
</comment>
<dbReference type="PANTHER" id="PTHR33695">
    <property type="entry name" value="LIPOPROTEIN SIGNAL PEPTIDASE"/>
    <property type="match status" value="1"/>
</dbReference>
<dbReference type="EC" id="3.4.23.36" evidence="9"/>
<feature type="transmembrane region" description="Helical" evidence="9">
    <location>
        <begin position="65"/>
        <end position="84"/>
    </location>
</feature>
<dbReference type="HOGENOM" id="CLU_083252_4_3_6"/>
<gene>
    <name evidence="9 11" type="primary">lspA</name>
    <name evidence="11" type="synonym">dapB</name>
    <name evidence="11" type="synonym">ileS</name>
    <name evidence="11" type="ORF">WIGMOR_0484</name>
</gene>
<dbReference type="eggNOG" id="COG0597">
    <property type="taxonomic scope" value="Bacteria"/>
</dbReference>
<name>H6Q524_WIGGL</name>
<feature type="transmembrane region" description="Helical" evidence="9">
    <location>
        <begin position="123"/>
        <end position="145"/>
    </location>
</feature>
<dbReference type="PANTHER" id="PTHR33695:SF1">
    <property type="entry name" value="LIPOPROTEIN SIGNAL PEPTIDASE"/>
    <property type="match status" value="1"/>
</dbReference>
<keyword evidence="11" id="KW-0449">Lipoprotein</keyword>
<dbReference type="NCBIfam" id="TIGR00077">
    <property type="entry name" value="lspA"/>
    <property type="match status" value="1"/>
</dbReference>
<evidence type="ECO:0000256" key="10">
    <source>
        <dbReference type="RuleBase" id="RU004181"/>
    </source>
</evidence>
<dbReference type="Pfam" id="PF01252">
    <property type="entry name" value="Peptidase_A8"/>
    <property type="match status" value="1"/>
</dbReference>
<organism evidence="11 12">
    <name type="scientific">Wigglesworthia glossinidia endosymbiont of Glossina morsitans morsitans</name>
    <name type="common">Yale colony</name>
    <dbReference type="NCBI Taxonomy" id="1142511"/>
    <lineage>
        <taxon>Bacteria</taxon>
        <taxon>Pseudomonadati</taxon>
        <taxon>Pseudomonadota</taxon>
        <taxon>Gammaproteobacteria</taxon>
        <taxon>Enterobacterales</taxon>
        <taxon>Erwiniaceae</taxon>
        <taxon>Wigglesworthia</taxon>
    </lineage>
</organism>
<dbReference type="GO" id="GO:0004190">
    <property type="term" value="F:aspartic-type endopeptidase activity"/>
    <property type="evidence" value="ECO:0007669"/>
    <property type="project" value="UniProtKB-UniRule"/>
</dbReference>